<dbReference type="SUPFAM" id="SSF52255">
    <property type="entry name" value="N5-CAIR mutase (phosphoribosylaminoimidazole carboxylase, PurE)"/>
    <property type="match status" value="1"/>
</dbReference>
<dbReference type="Pfam" id="PF00731">
    <property type="entry name" value="AIRC"/>
    <property type="match status" value="1"/>
</dbReference>
<evidence type="ECO:0000313" key="2">
    <source>
        <dbReference type="EMBL" id="HIQ78222.1"/>
    </source>
</evidence>
<dbReference type="PANTHER" id="PTHR43064">
    <property type="entry name" value="PHOSPHORIBOSYLAMINOIMIDAZOLE CARBOXYLASE-RELATED"/>
    <property type="match status" value="1"/>
</dbReference>
<feature type="domain" description="PurE" evidence="1">
    <location>
        <begin position="119"/>
        <end position="248"/>
    </location>
</feature>
<accession>A0A9D0ZCP0</accession>
<dbReference type="PANTHER" id="PTHR43064:SF1">
    <property type="entry name" value="SLL1489 PROTEIN"/>
    <property type="match status" value="1"/>
</dbReference>
<evidence type="ECO:0000313" key="3">
    <source>
        <dbReference type="Proteomes" id="UP000824262"/>
    </source>
</evidence>
<dbReference type="NCBIfam" id="NF033503">
    <property type="entry name" value="LarB"/>
    <property type="match status" value="1"/>
</dbReference>
<gene>
    <name evidence="2" type="primary">larB</name>
    <name evidence="2" type="ORF">IAB77_03070</name>
</gene>
<dbReference type="InterPro" id="IPR000031">
    <property type="entry name" value="PurE_dom"/>
</dbReference>
<dbReference type="SMART" id="SM01001">
    <property type="entry name" value="AIRC"/>
    <property type="match status" value="1"/>
</dbReference>
<dbReference type="GO" id="GO:0006189">
    <property type="term" value="P:'de novo' IMP biosynthetic process"/>
    <property type="evidence" value="ECO:0007669"/>
    <property type="project" value="InterPro"/>
</dbReference>
<reference evidence="2" key="1">
    <citation type="submission" date="2020-10" db="EMBL/GenBank/DDBJ databases">
        <authorList>
            <person name="Gilroy R."/>
        </authorList>
    </citation>
    <scope>NUCLEOTIDE SEQUENCE</scope>
    <source>
        <strain evidence="2">ChiBcolR7-354</strain>
    </source>
</reference>
<dbReference type="Gene3D" id="3.40.50.1970">
    <property type="match status" value="1"/>
</dbReference>
<protein>
    <submittedName>
        <fullName evidence="2">Nickel pincer cofactor biosynthesis protein LarB</fullName>
    </submittedName>
</protein>
<dbReference type="GO" id="GO:0016787">
    <property type="term" value="F:hydrolase activity"/>
    <property type="evidence" value="ECO:0007669"/>
    <property type="project" value="InterPro"/>
</dbReference>
<sequence>MKKKVVLDILKEVEAGRLSADDALTRLKLEPIEELGFARVDLHRELRQGATEVIYGAGKTPEQISKIIGALMDNGAPTVLTTRMSQEAADYVAERHKLTYDPVSRVGIAGEMPEPDGVGTIVVATGGTTDIPVAEEAALTAEALGNNVKRLYDVGVSGIHRLLEHADDIVTARCIVAVAGMEGALPSVIGGLADCPVIAVPTSVGYGAAFGGVAALLSMLNSCASGLSVVNIDNGFGAGYLASMINHL</sequence>
<organism evidence="2 3">
    <name type="scientific">Candidatus Scatomorpha intestinavium</name>
    <dbReference type="NCBI Taxonomy" id="2840922"/>
    <lineage>
        <taxon>Bacteria</taxon>
        <taxon>Bacillati</taxon>
        <taxon>Bacillota</taxon>
        <taxon>Clostridia</taxon>
        <taxon>Eubacteriales</taxon>
        <taxon>Candidatus Scatomorpha</taxon>
    </lineage>
</organism>
<dbReference type="InterPro" id="IPR039476">
    <property type="entry name" value="P2CMN_synthase_LarB"/>
</dbReference>
<comment type="caution">
    <text evidence="2">The sequence shown here is derived from an EMBL/GenBank/DDBJ whole genome shotgun (WGS) entry which is preliminary data.</text>
</comment>
<name>A0A9D0ZCP0_9FIRM</name>
<evidence type="ECO:0000259" key="1">
    <source>
        <dbReference type="SMART" id="SM01001"/>
    </source>
</evidence>
<reference evidence="2" key="2">
    <citation type="journal article" date="2021" name="PeerJ">
        <title>Extensive microbial diversity within the chicken gut microbiome revealed by metagenomics and culture.</title>
        <authorList>
            <person name="Gilroy R."/>
            <person name="Ravi A."/>
            <person name="Getino M."/>
            <person name="Pursley I."/>
            <person name="Horton D.L."/>
            <person name="Alikhan N.F."/>
            <person name="Baker D."/>
            <person name="Gharbi K."/>
            <person name="Hall N."/>
            <person name="Watson M."/>
            <person name="Adriaenssens E.M."/>
            <person name="Foster-Nyarko E."/>
            <person name="Jarju S."/>
            <person name="Secka A."/>
            <person name="Antonio M."/>
            <person name="Oren A."/>
            <person name="Chaudhuri R.R."/>
            <person name="La Ragione R."/>
            <person name="Hildebrand F."/>
            <person name="Pallen M.J."/>
        </authorList>
    </citation>
    <scope>NUCLEOTIDE SEQUENCE</scope>
    <source>
        <strain evidence="2">ChiBcolR7-354</strain>
    </source>
</reference>
<dbReference type="Proteomes" id="UP000824262">
    <property type="component" value="Unassembled WGS sequence"/>
</dbReference>
<proteinExistence type="predicted"/>
<dbReference type="EMBL" id="DVGA01000034">
    <property type="protein sequence ID" value="HIQ78222.1"/>
    <property type="molecule type" value="Genomic_DNA"/>
</dbReference>
<dbReference type="AlphaFoldDB" id="A0A9D0ZCP0"/>